<organism evidence="2 3">
    <name type="scientific">Hermanssonia centrifuga</name>
    <dbReference type="NCBI Taxonomy" id="98765"/>
    <lineage>
        <taxon>Eukaryota</taxon>
        <taxon>Fungi</taxon>
        <taxon>Dikarya</taxon>
        <taxon>Basidiomycota</taxon>
        <taxon>Agaricomycotina</taxon>
        <taxon>Agaricomycetes</taxon>
        <taxon>Polyporales</taxon>
        <taxon>Meruliaceae</taxon>
        <taxon>Hermanssonia</taxon>
    </lineage>
</organism>
<feature type="region of interest" description="Disordered" evidence="1">
    <location>
        <begin position="473"/>
        <end position="582"/>
    </location>
</feature>
<feature type="compositionally biased region" description="Low complexity" evidence="1">
    <location>
        <begin position="83"/>
        <end position="102"/>
    </location>
</feature>
<feature type="region of interest" description="Disordered" evidence="1">
    <location>
        <begin position="1"/>
        <end position="70"/>
    </location>
</feature>
<feature type="region of interest" description="Disordered" evidence="1">
    <location>
        <begin position="83"/>
        <end position="106"/>
    </location>
</feature>
<accession>A0A2R6Q7G6</accession>
<proteinExistence type="predicted"/>
<name>A0A2R6Q7G6_9APHY</name>
<dbReference type="EMBL" id="MLYV02000388">
    <property type="protein sequence ID" value="PSS03323.1"/>
    <property type="molecule type" value="Genomic_DNA"/>
</dbReference>
<dbReference type="InterPro" id="IPR036388">
    <property type="entry name" value="WH-like_DNA-bd_sf"/>
</dbReference>
<feature type="compositionally biased region" description="Polar residues" evidence="1">
    <location>
        <begin position="7"/>
        <end position="18"/>
    </location>
</feature>
<comment type="caution">
    <text evidence="2">The sequence shown here is derived from an EMBL/GenBank/DDBJ whole genome shotgun (WGS) entry which is preliminary data.</text>
</comment>
<sequence>MSAGETHFSSQHQQSQWPQAPHLLPPPHNQSSFPSPSSPSSSLSEQHYPPYYQSSQQSGQSTMNERSSTSLSLNLSSLTVTSPTNLSPIHPSVSPITPISPSNAGLHQNSLAAHHHHHHTHVQQPFQFVPPDQGVRYDDSQYDYPGGRRLTSSRSSSSSEKSVPRKRSFTSGTALPPSVEESAATPVSGTYDHTSAMDTSPYDEVDMNYGSLDQDGSPVDGSTSGGEQDDQLKPLDHMSSGMSHTGSSMNIIGKPLGTNNFVTKLYQWTPRAQRTSADVQTWEFSHHKFLRGRPDLLEEIKRKALEPDPSVKHRVELPGEVAAQLSQMRDDNRRLVHALNAERSKMGRLTNVTKALYEFVGKSFAGGIPFPFPNELLDPNESPNIMITSPTSALQSHFPPSLSSLSNPSLHSLHSLSPGSSPTAPDFPSHTHTPHNLSRQHSYHQIPEYSTAMHTNHHGHSHLVSTARFESAITTPLPPSPGPLDAYDDAQGRKRQRTGTSASDEQLGSKKGSRARSDSAPLGYNLNAGWPQTRPRSGSGLQSRVNTGRREELPVPNIGSLSRGHTLPMLSIPGAKPSQSSS</sequence>
<feature type="region of interest" description="Disordered" evidence="1">
    <location>
        <begin position="128"/>
        <end position="245"/>
    </location>
</feature>
<feature type="compositionally biased region" description="Polar residues" evidence="1">
    <location>
        <begin position="185"/>
        <end position="198"/>
    </location>
</feature>
<evidence type="ECO:0000313" key="2">
    <source>
        <dbReference type="EMBL" id="PSS03323.1"/>
    </source>
</evidence>
<feature type="compositionally biased region" description="Low complexity" evidence="1">
    <location>
        <begin position="396"/>
        <end position="422"/>
    </location>
</feature>
<feature type="compositionally biased region" description="Low complexity" evidence="1">
    <location>
        <begin position="148"/>
        <end position="161"/>
    </location>
</feature>
<feature type="compositionally biased region" description="Polar residues" evidence="1">
    <location>
        <begin position="534"/>
        <end position="546"/>
    </location>
</feature>
<dbReference type="STRING" id="98765.A0A2R6Q7G6"/>
<protein>
    <submittedName>
        <fullName evidence="2">Uncharacterized protein</fullName>
    </submittedName>
</protein>
<dbReference type="OrthoDB" id="60033at2759"/>
<dbReference type="Gene3D" id="1.10.10.10">
    <property type="entry name" value="Winged helix-like DNA-binding domain superfamily/Winged helix DNA-binding domain"/>
    <property type="match status" value="1"/>
</dbReference>
<gene>
    <name evidence="2" type="ORF">PHLCEN_2v3997</name>
</gene>
<reference evidence="2 3" key="1">
    <citation type="submission" date="2018-02" db="EMBL/GenBank/DDBJ databases">
        <title>Genome sequence of the basidiomycete white-rot fungus Phlebia centrifuga.</title>
        <authorList>
            <person name="Granchi Z."/>
            <person name="Peng M."/>
            <person name="de Vries R.P."/>
            <person name="Hilden K."/>
            <person name="Makela M.R."/>
            <person name="Grigoriev I."/>
            <person name="Riley R."/>
        </authorList>
    </citation>
    <scope>NUCLEOTIDE SEQUENCE [LARGE SCALE GENOMIC DNA]</scope>
    <source>
        <strain evidence="2 3">FBCC195</strain>
    </source>
</reference>
<evidence type="ECO:0000256" key="1">
    <source>
        <dbReference type="SAM" id="MobiDB-lite"/>
    </source>
</evidence>
<feature type="compositionally biased region" description="Low complexity" evidence="1">
    <location>
        <begin position="29"/>
        <end position="44"/>
    </location>
</feature>
<dbReference type="Proteomes" id="UP000186601">
    <property type="component" value="Unassembled WGS sequence"/>
</dbReference>
<evidence type="ECO:0000313" key="3">
    <source>
        <dbReference type="Proteomes" id="UP000186601"/>
    </source>
</evidence>
<feature type="compositionally biased region" description="Polar residues" evidence="1">
    <location>
        <begin position="381"/>
        <end position="395"/>
    </location>
</feature>
<keyword evidence="3" id="KW-1185">Reference proteome</keyword>
<dbReference type="AlphaFoldDB" id="A0A2R6Q7G6"/>
<feature type="region of interest" description="Disordered" evidence="1">
    <location>
        <begin position="381"/>
        <end position="441"/>
    </location>
</feature>
<feature type="compositionally biased region" description="Low complexity" evidence="1">
    <location>
        <begin position="53"/>
        <end position="70"/>
    </location>
</feature>
<feature type="compositionally biased region" description="Polar residues" evidence="1">
    <location>
        <begin position="430"/>
        <end position="440"/>
    </location>
</feature>